<sequence length="112" mass="12055">MIKLQESIKEEESEKNQHQFPAQFFQSQPQSNQQQMIPQSVGPTVCDITSAVMTDDVDAVTGISKKFRVTDDGYLGAGDVQPCRGSPVSGMPGNGDEMPGTPGFPVSARLQP</sequence>
<evidence type="ECO:0000256" key="1">
    <source>
        <dbReference type="SAM" id="MobiDB-lite"/>
    </source>
</evidence>
<reference evidence="3" key="3">
    <citation type="submission" date="2016-06" db="UniProtKB">
        <authorList>
            <consortium name="WormBaseParasite"/>
        </authorList>
    </citation>
    <scope>IDENTIFICATION</scope>
</reference>
<protein>
    <submittedName>
        <fullName evidence="3">Uncharacterized protein</fullName>
    </submittedName>
</protein>
<evidence type="ECO:0000313" key="3">
    <source>
        <dbReference type="WBParaSite" id="GPLIN_000979200"/>
    </source>
</evidence>
<organism evidence="2 3">
    <name type="scientific">Globodera pallida</name>
    <name type="common">Potato cyst nematode worm</name>
    <name type="synonym">Heterodera pallida</name>
    <dbReference type="NCBI Taxonomy" id="36090"/>
    <lineage>
        <taxon>Eukaryota</taxon>
        <taxon>Metazoa</taxon>
        <taxon>Ecdysozoa</taxon>
        <taxon>Nematoda</taxon>
        <taxon>Chromadorea</taxon>
        <taxon>Rhabditida</taxon>
        <taxon>Tylenchina</taxon>
        <taxon>Tylenchomorpha</taxon>
        <taxon>Tylenchoidea</taxon>
        <taxon>Heteroderidae</taxon>
        <taxon>Heteroderinae</taxon>
        <taxon>Globodera</taxon>
    </lineage>
</organism>
<dbReference type="Proteomes" id="UP000050741">
    <property type="component" value="Unassembled WGS sequence"/>
</dbReference>
<accession>A0A183CA92</accession>
<proteinExistence type="predicted"/>
<name>A0A183CA92_GLOPA</name>
<feature type="region of interest" description="Disordered" evidence="1">
    <location>
        <begin position="74"/>
        <end position="112"/>
    </location>
</feature>
<dbReference type="WBParaSite" id="GPLIN_000979200">
    <property type="protein sequence ID" value="GPLIN_000979200"/>
    <property type="gene ID" value="GPLIN_000979200"/>
</dbReference>
<reference evidence="2" key="1">
    <citation type="submission" date="2013-12" db="EMBL/GenBank/DDBJ databases">
        <authorList>
            <person name="Aslett M."/>
        </authorList>
    </citation>
    <scope>NUCLEOTIDE SEQUENCE [LARGE SCALE GENOMIC DNA]</scope>
    <source>
        <strain evidence="2">Lindley</strain>
    </source>
</reference>
<evidence type="ECO:0000313" key="2">
    <source>
        <dbReference type="Proteomes" id="UP000050741"/>
    </source>
</evidence>
<reference evidence="2" key="2">
    <citation type="submission" date="2014-05" db="EMBL/GenBank/DDBJ databases">
        <title>The genome and life-stage specific transcriptomes of Globodera pallida elucidate key aspects of plant parasitism by a cyst nematode.</title>
        <authorList>
            <person name="Cotton J.A."/>
            <person name="Lilley C.J."/>
            <person name="Jones L.M."/>
            <person name="Kikuchi T."/>
            <person name="Reid A.J."/>
            <person name="Thorpe P."/>
            <person name="Tsai I.J."/>
            <person name="Beasley H."/>
            <person name="Blok V."/>
            <person name="Cock P.J.A."/>
            <person name="Van den Akker S.E."/>
            <person name="Holroyd N."/>
            <person name="Hunt M."/>
            <person name="Mantelin S."/>
            <person name="Naghra H."/>
            <person name="Pain A."/>
            <person name="Palomares-Rius J.E."/>
            <person name="Zarowiecki M."/>
            <person name="Berriman M."/>
            <person name="Jones J.T."/>
            <person name="Urwin P.E."/>
        </authorList>
    </citation>
    <scope>NUCLEOTIDE SEQUENCE [LARGE SCALE GENOMIC DNA]</scope>
    <source>
        <strain evidence="2">Lindley</strain>
    </source>
</reference>
<dbReference type="AlphaFoldDB" id="A0A183CA92"/>
<keyword evidence="2" id="KW-1185">Reference proteome</keyword>